<organism evidence="1 2">
    <name type="scientific">Ilex paraguariensis</name>
    <name type="common">yerba mate</name>
    <dbReference type="NCBI Taxonomy" id="185542"/>
    <lineage>
        <taxon>Eukaryota</taxon>
        <taxon>Viridiplantae</taxon>
        <taxon>Streptophyta</taxon>
        <taxon>Embryophyta</taxon>
        <taxon>Tracheophyta</taxon>
        <taxon>Spermatophyta</taxon>
        <taxon>Magnoliopsida</taxon>
        <taxon>eudicotyledons</taxon>
        <taxon>Gunneridae</taxon>
        <taxon>Pentapetalae</taxon>
        <taxon>asterids</taxon>
        <taxon>campanulids</taxon>
        <taxon>Aquifoliales</taxon>
        <taxon>Aquifoliaceae</taxon>
        <taxon>Ilex</taxon>
    </lineage>
</organism>
<protein>
    <submittedName>
        <fullName evidence="1">Uncharacterized protein</fullName>
    </submittedName>
</protein>
<evidence type="ECO:0000313" key="1">
    <source>
        <dbReference type="EMBL" id="CAK9159390.1"/>
    </source>
</evidence>
<accession>A0ABC8SUA0</accession>
<sequence>MDVVVGLINFVKAVISNPFSSLSKSAQQGSIDAYAAMIPCFITYHRMQTEAEIGECHGIELVLPKKLELQNKLRKGPTRDEVFFPEEFDV</sequence>
<dbReference type="Proteomes" id="UP001642360">
    <property type="component" value="Unassembled WGS sequence"/>
</dbReference>
<gene>
    <name evidence="1" type="ORF">ILEXP_LOCUS28088</name>
</gene>
<comment type="caution">
    <text evidence="1">The sequence shown here is derived from an EMBL/GenBank/DDBJ whole genome shotgun (WGS) entry which is preliminary data.</text>
</comment>
<proteinExistence type="predicted"/>
<dbReference type="AlphaFoldDB" id="A0ABC8SUA0"/>
<evidence type="ECO:0000313" key="2">
    <source>
        <dbReference type="Proteomes" id="UP001642360"/>
    </source>
</evidence>
<keyword evidence="2" id="KW-1185">Reference proteome</keyword>
<reference evidence="1 2" key="1">
    <citation type="submission" date="2024-02" db="EMBL/GenBank/DDBJ databases">
        <authorList>
            <person name="Vignale AGUSTIN F."/>
            <person name="Sosa J E."/>
            <person name="Modenutti C."/>
        </authorList>
    </citation>
    <scope>NUCLEOTIDE SEQUENCE [LARGE SCALE GENOMIC DNA]</scope>
</reference>
<dbReference type="EMBL" id="CAUOFW020003347">
    <property type="protein sequence ID" value="CAK9159390.1"/>
    <property type="molecule type" value="Genomic_DNA"/>
</dbReference>
<name>A0ABC8SUA0_9AQUA</name>